<feature type="binding site" evidence="7">
    <location>
        <begin position="162"/>
        <end position="169"/>
    </location>
    <ligand>
        <name>GTP</name>
        <dbReference type="ChEBI" id="CHEBI:37565"/>
    </ligand>
</feature>
<dbReference type="InterPro" id="IPR031167">
    <property type="entry name" value="G_OBG"/>
</dbReference>
<dbReference type="InterPro" id="IPR045086">
    <property type="entry name" value="OBG_GTPase"/>
</dbReference>
<organism evidence="10 11">
    <name type="scientific">Candidatus Harrisonbacteria bacterium RIFCSPLOWO2_01_FULL_40_28</name>
    <dbReference type="NCBI Taxonomy" id="1798406"/>
    <lineage>
        <taxon>Bacteria</taxon>
        <taxon>Candidatus Harrisoniibacteriota</taxon>
    </lineage>
</organism>
<dbReference type="Gene3D" id="3.40.50.300">
    <property type="entry name" value="P-loop containing nucleotide triphosphate hydrolases"/>
    <property type="match status" value="1"/>
</dbReference>
<dbReference type="GO" id="GO:0005737">
    <property type="term" value="C:cytoplasm"/>
    <property type="evidence" value="ECO:0007669"/>
    <property type="project" value="UniProtKB-SubCell"/>
</dbReference>
<dbReference type="GO" id="GO:0005525">
    <property type="term" value="F:GTP binding"/>
    <property type="evidence" value="ECO:0007669"/>
    <property type="project" value="UniProtKB-UniRule"/>
</dbReference>
<comment type="subunit">
    <text evidence="7">Monomer.</text>
</comment>
<evidence type="ECO:0000256" key="1">
    <source>
        <dbReference type="ARBA" id="ARBA00007699"/>
    </source>
</evidence>
<dbReference type="CDD" id="cd01898">
    <property type="entry name" value="Obg"/>
    <property type="match status" value="1"/>
</dbReference>
<accession>A0A1G1ZJS4</accession>
<dbReference type="EMBL" id="MHJI01000031">
    <property type="protein sequence ID" value="OGY64842.1"/>
    <property type="molecule type" value="Genomic_DNA"/>
</dbReference>
<dbReference type="InterPro" id="IPR027417">
    <property type="entry name" value="P-loop_NTPase"/>
</dbReference>
<dbReference type="InterPro" id="IPR014100">
    <property type="entry name" value="GTP-bd_Obg/CgtA"/>
</dbReference>
<dbReference type="InterPro" id="IPR006074">
    <property type="entry name" value="GTP1-OBG_CS"/>
</dbReference>
<evidence type="ECO:0000256" key="7">
    <source>
        <dbReference type="HAMAP-Rule" id="MF_01454"/>
    </source>
</evidence>
<dbReference type="FunFam" id="2.70.210.12:FF:000001">
    <property type="entry name" value="GTPase Obg"/>
    <property type="match status" value="1"/>
</dbReference>
<keyword evidence="3 7" id="KW-0547">Nucleotide-binding</keyword>
<dbReference type="PIRSF" id="PIRSF002401">
    <property type="entry name" value="GTP_bd_Obg/CgtA"/>
    <property type="match status" value="1"/>
</dbReference>
<evidence type="ECO:0000313" key="11">
    <source>
        <dbReference type="Proteomes" id="UP000178517"/>
    </source>
</evidence>
<dbReference type="Pfam" id="PF01018">
    <property type="entry name" value="GTP1_OBG"/>
    <property type="match status" value="1"/>
</dbReference>
<name>A0A1G1ZJS4_9BACT</name>
<dbReference type="Pfam" id="PF01926">
    <property type="entry name" value="MMR_HSR1"/>
    <property type="match status" value="1"/>
</dbReference>
<keyword evidence="7" id="KW-0479">Metal-binding</keyword>
<dbReference type="InterPro" id="IPR006169">
    <property type="entry name" value="GTP1_OBG_dom"/>
</dbReference>
<evidence type="ECO:0000313" key="10">
    <source>
        <dbReference type="EMBL" id="OGY64842.1"/>
    </source>
</evidence>
<comment type="similarity">
    <text evidence="1 7">Belongs to the TRAFAC class OBG-HflX-like GTPase superfamily. OBG GTPase family.</text>
</comment>
<dbReference type="AlphaFoldDB" id="A0A1G1ZJS4"/>
<keyword evidence="4 7" id="KW-0378">Hydrolase</keyword>
<evidence type="ECO:0000259" key="8">
    <source>
        <dbReference type="PROSITE" id="PS51710"/>
    </source>
</evidence>
<dbReference type="PROSITE" id="PS51710">
    <property type="entry name" value="G_OBG"/>
    <property type="match status" value="1"/>
</dbReference>
<feature type="binding site" evidence="7">
    <location>
        <begin position="204"/>
        <end position="207"/>
    </location>
    <ligand>
        <name>GTP</name>
        <dbReference type="ChEBI" id="CHEBI:37565"/>
    </ligand>
</feature>
<dbReference type="SUPFAM" id="SSF82051">
    <property type="entry name" value="Obg GTP-binding protein N-terminal domain"/>
    <property type="match status" value="1"/>
</dbReference>
<feature type="binding site" evidence="7">
    <location>
        <begin position="187"/>
        <end position="191"/>
    </location>
    <ligand>
        <name>GTP</name>
        <dbReference type="ChEBI" id="CHEBI:37565"/>
    </ligand>
</feature>
<dbReference type="NCBIfam" id="TIGR02729">
    <property type="entry name" value="Obg_CgtA"/>
    <property type="match status" value="1"/>
</dbReference>
<evidence type="ECO:0000256" key="3">
    <source>
        <dbReference type="ARBA" id="ARBA00022741"/>
    </source>
</evidence>
<dbReference type="PROSITE" id="PS51883">
    <property type="entry name" value="OBG"/>
    <property type="match status" value="1"/>
</dbReference>
<comment type="subcellular location">
    <subcellularLocation>
        <location evidence="7">Cytoplasm</location>
    </subcellularLocation>
</comment>
<dbReference type="PRINTS" id="PR00326">
    <property type="entry name" value="GTP1OBG"/>
</dbReference>
<sequence>MFIDDITIKVKAGRGGDGVVSFNKNKMSLGPVGGTGGHGGSVYIEAVSDLGALRAYRFQKEFFAEDGEKGKGQCNDGAHGKDLILKVPVGTVIHNEGANTKEELMSVGNRVRVARGGKGGKGNFHFRSSTNTSPTQFESGMMGEAWKVRLELKLIADVGFVGLPNVGKSSLLNTLTRAKSKVGNYLFTTLEPYLGAYYELIIADIPGLIEGASSGRGLGIKFLRHIERTKIIFHLIDAESEDPLKDYSVIRGELGAYNPELLNKKEYVVLTKIDAMDSEMWKKKTEKLEGTGKKVYPISIYDEKSLKEIRVLLNDLKDKKIRGEL</sequence>
<evidence type="ECO:0000256" key="2">
    <source>
        <dbReference type="ARBA" id="ARBA00022490"/>
    </source>
</evidence>
<keyword evidence="2 7" id="KW-0963">Cytoplasm</keyword>
<feature type="binding site" evidence="7">
    <location>
        <position position="169"/>
    </location>
    <ligand>
        <name>Mg(2+)</name>
        <dbReference type="ChEBI" id="CHEBI:18420"/>
    </ligand>
</feature>
<dbReference type="GO" id="GO:0000287">
    <property type="term" value="F:magnesium ion binding"/>
    <property type="evidence" value="ECO:0007669"/>
    <property type="project" value="InterPro"/>
</dbReference>
<dbReference type="HAMAP" id="MF_01454">
    <property type="entry name" value="GTPase_Obg"/>
    <property type="match status" value="1"/>
</dbReference>
<dbReference type="InterPro" id="IPR036726">
    <property type="entry name" value="GTP1_OBG_dom_sf"/>
</dbReference>
<evidence type="ECO:0000259" key="9">
    <source>
        <dbReference type="PROSITE" id="PS51883"/>
    </source>
</evidence>
<dbReference type="PANTHER" id="PTHR11702">
    <property type="entry name" value="DEVELOPMENTALLY REGULATED GTP-BINDING PROTEIN-RELATED"/>
    <property type="match status" value="1"/>
</dbReference>
<dbReference type="PROSITE" id="PS00905">
    <property type="entry name" value="GTP1_OBG"/>
    <property type="match status" value="1"/>
</dbReference>
<dbReference type="EC" id="3.6.5.-" evidence="7"/>
<evidence type="ECO:0000256" key="5">
    <source>
        <dbReference type="ARBA" id="ARBA00022842"/>
    </source>
</evidence>
<dbReference type="GO" id="GO:0042254">
    <property type="term" value="P:ribosome biogenesis"/>
    <property type="evidence" value="ECO:0007669"/>
    <property type="project" value="UniProtKB-UniRule"/>
</dbReference>
<feature type="binding site" evidence="7">
    <location>
        <position position="189"/>
    </location>
    <ligand>
        <name>Mg(2+)</name>
        <dbReference type="ChEBI" id="CHEBI:18420"/>
    </ligand>
</feature>
<dbReference type="Proteomes" id="UP000178517">
    <property type="component" value="Unassembled WGS sequence"/>
</dbReference>
<comment type="function">
    <text evidence="7">An essential GTPase which binds GTP, GDP and possibly (p)ppGpp with moderate affinity, with high nucleotide exchange rates and a fairly low GTP hydrolysis rate. Plays a role in control of the cell cycle, stress response, ribosome biogenesis and in those bacteria that undergo differentiation, in morphogenesis control.</text>
</comment>
<comment type="cofactor">
    <cofactor evidence="7">
        <name>Mg(2+)</name>
        <dbReference type="ChEBI" id="CHEBI:18420"/>
    </cofactor>
</comment>
<dbReference type="SUPFAM" id="SSF52540">
    <property type="entry name" value="P-loop containing nucleoside triphosphate hydrolases"/>
    <property type="match status" value="1"/>
</dbReference>
<dbReference type="PANTHER" id="PTHR11702:SF31">
    <property type="entry name" value="MITOCHONDRIAL RIBOSOME-ASSOCIATED GTPASE 2"/>
    <property type="match status" value="1"/>
</dbReference>
<feature type="domain" description="Obg" evidence="9">
    <location>
        <begin position="1"/>
        <end position="155"/>
    </location>
</feature>
<dbReference type="Gene3D" id="2.70.210.12">
    <property type="entry name" value="GTP1/OBG domain"/>
    <property type="match status" value="1"/>
</dbReference>
<comment type="caution">
    <text evidence="10">The sequence shown here is derived from an EMBL/GenBank/DDBJ whole genome shotgun (WGS) entry which is preliminary data.</text>
</comment>
<dbReference type="GO" id="GO:0003924">
    <property type="term" value="F:GTPase activity"/>
    <property type="evidence" value="ECO:0007669"/>
    <property type="project" value="UniProtKB-UniRule"/>
</dbReference>
<gene>
    <name evidence="7" type="primary">obg</name>
    <name evidence="10" type="ORF">A3A04_01880</name>
</gene>
<protein>
    <recommendedName>
        <fullName evidence="7">GTPase Obg</fullName>
        <ecNumber evidence="7">3.6.5.-</ecNumber>
    </recommendedName>
    <alternativeName>
        <fullName evidence="7">GTP-binding protein Obg</fullName>
    </alternativeName>
</protein>
<evidence type="ECO:0000256" key="4">
    <source>
        <dbReference type="ARBA" id="ARBA00022801"/>
    </source>
</evidence>
<keyword evidence="6 7" id="KW-0342">GTP-binding</keyword>
<feature type="domain" description="OBG-type G" evidence="8">
    <location>
        <begin position="156"/>
        <end position="318"/>
    </location>
</feature>
<dbReference type="NCBIfam" id="NF008956">
    <property type="entry name" value="PRK12299.1"/>
    <property type="match status" value="1"/>
</dbReference>
<dbReference type="InterPro" id="IPR006073">
    <property type="entry name" value="GTP-bd"/>
</dbReference>
<dbReference type="STRING" id="1798406.A3A04_01880"/>
<keyword evidence="5 7" id="KW-0460">Magnesium</keyword>
<feature type="binding site" evidence="7">
    <location>
        <begin position="299"/>
        <end position="301"/>
    </location>
    <ligand>
        <name>GTP</name>
        <dbReference type="ChEBI" id="CHEBI:37565"/>
    </ligand>
</feature>
<reference evidence="10 11" key="1">
    <citation type="journal article" date="2016" name="Nat. Commun.">
        <title>Thousands of microbial genomes shed light on interconnected biogeochemical processes in an aquifer system.</title>
        <authorList>
            <person name="Anantharaman K."/>
            <person name="Brown C.T."/>
            <person name="Hug L.A."/>
            <person name="Sharon I."/>
            <person name="Castelle C.J."/>
            <person name="Probst A.J."/>
            <person name="Thomas B.C."/>
            <person name="Singh A."/>
            <person name="Wilkins M.J."/>
            <person name="Karaoz U."/>
            <person name="Brodie E.L."/>
            <person name="Williams K.H."/>
            <person name="Hubbard S.S."/>
            <person name="Banfield J.F."/>
        </authorList>
    </citation>
    <scope>NUCLEOTIDE SEQUENCE [LARGE SCALE GENOMIC DNA]</scope>
</reference>
<feature type="binding site" evidence="7">
    <location>
        <begin position="271"/>
        <end position="274"/>
    </location>
    <ligand>
        <name>GTP</name>
        <dbReference type="ChEBI" id="CHEBI:37565"/>
    </ligand>
</feature>
<evidence type="ECO:0000256" key="6">
    <source>
        <dbReference type="ARBA" id="ARBA00023134"/>
    </source>
</evidence>
<proteinExistence type="inferred from homology"/>